<dbReference type="SUPFAM" id="SSF57903">
    <property type="entry name" value="FYVE/PHD zinc finger"/>
    <property type="match status" value="2"/>
</dbReference>
<reference evidence="7" key="1">
    <citation type="submission" date="2021-09" db="EMBL/GenBank/DDBJ databases">
        <authorList>
            <consortium name="AG Swart"/>
            <person name="Singh M."/>
            <person name="Singh A."/>
            <person name="Seah K."/>
            <person name="Emmerich C."/>
        </authorList>
    </citation>
    <scope>NUCLEOTIDE SEQUENCE</scope>
    <source>
        <strain evidence="7">ATCC30299</strain>
    </source>
</reference>
<dbReference type="InterPro" id="IPR013083">
    <property type="entry name" value="Znf_RING/FYVE/PHD"/>
</dbReference>
<dbReference type="PROSITE" id="PS51805">
    <property type="entry name" value="EPHD"/>
    <property type="match status" value="1"/>
</dbReference>
<dbReference type="Pfam" id="PF13832">
    <property type="entry name" value="zf-HC5HC2H_2"/>
    <property type="match status" value="1"/>
</dbReference>
<dbReference type="InterPro" id="IPR019787">
    <property type="entry name" value="Znf_PHD-finger"/>
</dbReference>
<keyword evidence="2 4" id="KW-0863">Zinc-finger</keyword>
<dbReference type="InterPro" id="IPR034732">
    <property type="entry name" value="EPHD"/>
</dbReference>
<dbReference type="InterPro" id="IPR011011">
    <property type="entry name" value="Znf_FYVE_PHD"/>
</dbReference>
<dbReference type="PANTHER" id="PTHR13793:SF107">
    <property type="entry name" value="BROMODOMAIN-CONTAINING PROTEIN HOMOLOG"/>
    <property type="match status" value="1"/>
</dbReference>
<organism evidence="7 8">
    <name type="scientific">Blepharisma stoltei</name>
    <dbReference type="NCBI Taxonomy" id="1481888"/>
    <lineage>
        <taxon>Eukaryota</taxon>
        <taxon>Sar</taxon>
        <taxon>Alveolata</taxon>
        <taxon>Ciliophora</taxon>
        <taxon>Postciliodesmatophora</taxon>
        <taxon>Heterotrichea</taxon>
        <taxon>Heterotrichida</taxon>
        <taxon>Blepharismidae</taxon>
        <taxon>Blepharisma</taxon>
    </lineage>
</organism>
<feature type="domain" description="PHD-type" evidence="5">
    <location>
        <begin position="589"/>
        <end position="659"/>
    </location>
</feature>
<evidence type="ECO:0000256" key="2">
    <source>
        <dbReference type="ARBA" id="ARBA00022771"/>
    </source>
</evidence>
<feature type="domain" description="PHD-type" evidence="5">
    <location>
        <begin position="205"/>
        <end position="270"/>
    </location>
</feature>
<name>A0AAU9KDJ7_9CILI</name>
<dbReference type="PROSITE" id="PS01359">
    <property type="entry name" value="ZF_PHD_1"/>
    <property type="match status" value="1"/>
</dbReference>
<evidence type="ECO:0000313" key="7">
    <source>
        <dbReference type="EMBL" id="CAG9331267.1"/>
    </source>
</evidence>
<dbReference type="Gene3D" id="3.30.40.10">
    <property type="entry name" value="Zinc/RING finger domain, C3HC4 (zinc finger)"/>
    <property type="match status" value="2"/>
</dbReference>
<evidence type="ECO:0000259" key="6">
    <source>
        <dbReference type="PROSITE" id="PS51805"/>
    </source>
</evidence>
<accession>A0AAU9KDJ7</accession>
<evidence type="ECO:0000256" key="4">
    <source>
        <dbReference type="PROSITE-ProRule" id="PRU00146"/>
    </source>
</evidence>
<evidence type="ECO:0000256" key="1">
    <source>
        <dbReference type="ARBA" id="ARBA00022723"/>
    </source>
</evidence>
<dbReference type="GO" id="GO:0008270">
    <property type="term" value="F:zinc ion binding"/>
    <property type="evidence" value="ECO:0007669"/>
    <property type="project" value="UniProtKB-KW"/>
</dbReference>
<dbReference type="Proteomes" id="UP001162131">
    <property type="component" value="Unassembled WGS sequence"/>
</dbReference>
<dbReference type="Pfam" id="PF13831">
    <property type="entry name" value="PHD_2"/>
    <property type="match status" value="1"/>
</dbReference>
<evidence type="ECO:0000313" key="8">
    <source>
        <dbReference type="Proteomes" id="UP001162131"/>
    </source>
</evidence>
<dbReference type="EMBL" id="CAJZBQ010000053">
    <property type="protein sequence ID" value="CAG9331267.1"/>
    <property type="molecule type" value="Genomic_DNA"/>
</dbReference>
<dbReference type="GO" id="GO:0006357">
    <property type="term" value="P:regulation of transcription by RNA polymerase II"/>
    <property type="evidence" value="ECO:0007669"/>
    <property type="project" value="TreeGrafter"/>
</dbReference>
<dbReference type="AlphaFoldDB" id="A0AAU9KDJ7"/>
<dbReference type="SMART" id="SM00249">
    <property type="entry name" value="PHD"/>
    <property type="match status" value="3"/>
</dbReference>
<dbReference type="PANTHER" id="PTHR13793">
    <property type="entry name" value="PHD FINGER PROTEINS"/>
    <property type="match status" value="1"/>
</dbReference>
<evidence type="ECO:0000259" key="5">
    <source>
        <dbReference type="PROSITE" id="PS50016"/>
    </source>
</evidence>
<dbReference type="CDD" id="cd15571">
    <property type="entry name" value="ePHD"/>
    <property type="match status" value="1"/>
</dbReference>
<proteinExistence type="predicted"/>
<dbReference type="InterPro" id="IPR001965">
    <property type="entry name" value="Znf_PHD"/>
</dbReference>
<keyword evidence="8" id="KW-1185">Reference proteome</keyword>
<keyword evidence="3" id="KW-0862">Zinc</keyword>
<dbReference type="Pfam" id="PF00628">
    <property type="entry name" value="PHD"/>
    <property type="match status" value="1"/>
</dbReference>
<feature type="domain" description="PHD-type" evidence="6">
    <location>
        <begin position="261"/>
        <end position="387"/>
    </location>
</feature>
<dbReference type="InterPro" id="IPR050701">
    <property type="entry name" value="Histone_Mod_Regulator"/>
</dbReference>
<evidence type="ECO:0000256" key="3">
    <source>
        <dbReference type="ARBA" id="ARBA00022833"/>
    </source>
</evidence>
<dbReference type="InterPro" id="IPR019786">
    <property type="entry name" value="Zinc_finger_PHD-type_CS"/>
</dbReference>
<protein>
    <submittedName>
        <fullName evidence="7">Uncharacterized protein</fullName>
    </submittedName>
</protein>
<gene>
    <name evidence="7" type="ORF">BSTOLATCC_MIC53342</name>
</gene>
<keyword evidence="1" id="KW-0479">Metal-binding</keyword>
<sequence>MHLQRKVKAASDGLGLKNSKQKILNLPNEFQKNQCKTILYSKIWQGDYKLKDSPASLCNGFMLWYIIDVEYFYPSLYLSYVPEFPFIEGASLEYTSLNLKPKPKNSESLSFIDSLINYYQVEHDNVKQDLQPLLQEISQKCSIVDKTNNLVLISEEKNCADIIKLDLNLIQQDYIQYFEESFMTLANKDKEFQMLSLRKSLEKQYQGCWVCSESDNDESDLLVKCKSCFMEVHIKCYGITGNFDEWICDPCLEIPKEKRGTYSCALCPRKGGALKKTLQANINSNPYPNYIPNKAKDEDFIWVHAFCAMRVEKVHISNTSKLNEIDISKINSISFSSICETCKTANGACVFCSFKGCSKGFHPECGKDHFSTKRGLGKHKLYCALHKPLQLRKMLETRQKKINDDIFKFCKAIEKWEQKGKQQKGIKRKREKKILAAPSKIFTTVEDQNLEFKIQKFLHKLNVGQNRPFFIQINLNASTRKSRVDVDRPEYFTMIQPEVILENSITIEKRTPEECFKRYQDTLYTRIKNDILLRGDRLSIYFGQNKLPSRYLAKKVKNANGKGVNKRGKQKVQAKSLKKILPKPIKSKDKYCYCNKPFYYQLPCLPEWSQEEYEKKIKENEMIECTQCENWFHFGCIDYAGTLEQAQCEEWVCADCSMKRQKITEVPTNED</sequence>
<dbReference type="PROSITE" id="PS50016">
    <property type="entry name" value="ZF_PHD_2"/>
    <property type="match status" value="2"/>
</dbReference>
<comment type="caution">
    <text evidence="7">The sequence shown here is derived from an EMBL/GenBank/DDBJ whole genome shotgun (WGS) entry which is preliminary data.</text>
</comment>